<proteinExistence type="predicted"/>
<accession>A0A895YCE3</accession>
<gene>
    <name evidence="1" type="ORF">JQS43_01895</name>
</gene>
<reference evidence="1" key="1">
    <citation type="submission" date="2021-02" db="EMBL/GenBank/DDBJ databases">
        <title>Natrosporangium hydrolyticum gen. nov., sp. nov, a haloalkaliphilic actinobacterium from a soda solonchak soil.</title>
        <authorList>
            <person name="Sorokin D.Y."/>
            <person name="Khijniak T.V."/>
            <person name="Zakharycheva A.P."/>
            <person name="Boueva O.V."/>
            <person name="Ariskina E.V."/>
            <person name="Hahnke R.L."/>
            <person name="Bunk B."/>
            <person name="Sproer C."/>
            <person name="Schumann P."/>
            <person name="Evtushenko L.I."/>
            <person name="Kublanov I.V."/>
        </authorList>
    </citation>
    <scope>NUCLEOTIDE SEQUENCE</scope>
    <source>
        <strain evidence="1">DSM 106523</strain>
    </source>
</reference>
<dbReference type="KEGG" id="nhy:JQS43_01895"/>
<dbReference type="EMBL" id="CP070499">
    <property type="protein sequence ID" value="QSB15151.1"/>
    <property type="molecule type" value="Genomic_DNA"/>
</dbReference>
<protein>
    <submittedName>
        <fullName evidence="1">Uncharacterized protein</fullName>
    </submittedName>
</protein>
<dbReference type="RefSeq" id="WP_239677325.1">
    <property type="nucleotide sequence ID" value="NZ_CP070499.1"/>
</dbReference>
<name>A0A895YCE3_9ACTN</name>
<evidence type="ECO:0000313" key="2">
    <source>
        <dbReference type="Proteomes" id="UP000662857"/>
    </source>
</evidence>
<dbReference type="Proteomes" id="UP000662857">
    <property type="component" value="Chromosome"/>
</dbReference>
<sequence>MTTSGRVLFDTCTLENFAVVARLDLLEVCYSGRCGWTTAVEWEIRRGAAQRPHLRLLQGVTWLGDPIDSDDNDTLQQIDRVRRALGGAPTRPFEHLGEAQMLHHVQHVEVSASIATDDRAAYDMALRRGLQVIDTPEILRTCYERQLLSCPEAFELLTKMAQAGRGVAVPDNHWHICPPDP</sequence>
<dbReference type="AlphaFoldDB" id="A0A895YCE3"/>
<evidence type="ECO:0000313" key="1">
    <source>
        <dbReference type="EMBL" id="QSB15151.1"/>
    </source>
</evidence>
<keyword evidence="2" id="KW-1185">Reference proteome</keyword>
<organism evidence="1 2">
    <name type="scientific">Natronosporangium hydrolyticum</name>
    <dbReference type="NCBI Taxonomy" id="2811111"/>
    <lineage>
        <taxon>Bacteria</taxon>
        <taxon>Bacillati</taxon>
        <taxon>Actinomycetota</taxon>
        <taxon>Actinomycetes</taxon>
        <taxon>Micromonosporales</taxon>
        <taxon>Micromonosporaceae</taxon>
        <taxon>Natronosporangium</taxon>
    </lineage>
</organism>